<sequence>MTETTGFDILSQNGSLSDLGVIIVDKNQISTRSKQIIAAVNHLLTGRTTPLVMSLDGGSGAGKSTLAAELASVLEAAVISCDDFFDASISDEEWDTCTAEQKCLRCIDWERLRKEALTPLIAGREARYHPFSFTSGNGVAASLVTKNPAPVIILDGIYSSLPVLSDVVHFTVLVDVTPEIRRERHNLREGSSDAAWHLRWDSAEDYYFSTIRPPALFDLVVTNQ</sequence>
<proteinExistence type="predicted"/>
<keyword evidence="1" id="KW-0418">Kinase</keyword>
<dbReference type="Proteomes" id="UP000612456">
    <property type="component" value="Unassembled WGS sequence"/>
</dbReference>
<dbReference type="InterPro" id="IPR027417">
    <property type="entry name" value="P-loop_NTPase"/>
</dbReference>
<evidence type="ECO:0000313" key="2">
    <source>
        <dbReference type="Proteomes" id="UP000612456"/>
    </source>
</evidence>
<name>A0A916YT76_9BACL</name>
<accession>A0A916YT76</accession>
<organism evidence="1 2">
    <name type="scientific">Paenibacillus nasutitermitis</name>
    <dbReference type="NCBI Taxonomy" id="1652958"/>
    <lineage>
        <taxon>Bacteria</taxon>
        <taxon>Bacillati</taxon>
        <taxon>Bacillota</taxon>
        <taxon>Bacilli</taxon>
        <taxon>Bacillales</taxon>
        <taxon>Paenibacillaceae</taxon>
        <taxon>Paenibacillus</taxon>
    </lineage>
</organism>
<reference evidence="1" key="2">
    <citation type="submission" date="2020-09" db="EMBL/GenBank/DDBJ databases">
        <authorList>
            <person name="Sun Q."/>
            <person name="Zhou Y."/>
        </authorList>
    </citation>
    <scope>NUCLEOTIDE SEQUENCE</scope>
    <source>
        <strain evidence="1">CGMCC 1.15178</strain>
    </source>
</reference>
<dbReference type="PANTHER" id="PTHR10285">
    <property type="entry name" value="URIDINE KINASE"/>
    <property type="match status" value="1"/>
</dbReference>
<comment type="caution">
    <text evidence="1">The sequence shown here is derived from an EMBL/GenBank/DDBJ whole genome shotgun (WGS) entry which is preliminary data.</text>
</comment>
<dbReference type="SUPFAM" id="SSF52540">
    <property type="entry name" value="P-loop containing nucleoside triphosphate hydrolases"/>
    <property type="match status" value="1"/>
</dbReference>
<dbReference type="AlphaFoldDB" id="A0A916YT76"/>
<dbReference type="GO" id="GO:0016301">
    <property type="term" value="F:kinase activity"/>
    <property type="evidence" value="ECO:0007669"/>
    <property type="project" value="UniProtKB-KW"/>
</dbReference>
<gene>
    <name evidence="1" type="primary">udk</name>
    <name evidence="1" type="ORF">GCM10010911_15950</name>
</gene>
<keyword evidence="1" id="KW-0808">Transferase</keyword>
<dbReference type="EMBL" id="BMHP01000001">
    <property type="protein sequence ID" value="GGD58905.1"/>
    <property type="molecule type" value="Genomic_DNA"/>
</dbReference>
<evidence type="ECO:0000313" key="1">
    <source>
        <dbReference type="EMBL" id="GGD58905.1"/>
    </source>
</evidence>
<dbReference type="RefSeq" id="WP_188990731.1">
    <property type="nucleotide sequence ID" value="NZ_BMHP01000001.1"/>
</dbReference>
<keyword evidence="2" id="KW-1185">Reference proteome</keyword>
<reference evidence="1" key="1">
    <citation type="journal article" date="2014" name="Int. J. Syst. Evol. Microbiol.">
        <title>Complete genome sequence of Corynebacterium casei LMG S-19264T (=DSM 44701T), isolated from a smear-ripened cheese.</title>
        <authorList>
            <consortium name="US DOE Joint Genome Institute (JGI-PGF)"/>
            <person name="Walter F."/>
            <person name="Albersmeier A."/>
            <person name="Kalinowski J."/>
            <person name="Ruckert C."/>
        </authorList>
    </citation>
    <scope>NUCLEOTIDE SEQUENCE</scope>
    <source>
        <strain evidence="1">CGMCC 1.15178</strain>
    </source>
</reference>
<protein>
    <submittedName>
        <fullName evidence="1">Uridine kinase</fullName>
    </submittedName>
</protein>
<dbReference type="Gene3D" id="3.40.50.300">
    <property type="entry name" value="P-loop containing nucleotide triphosphate hydrolases"/>
    <property type="match status" value="1"/>
</dbReference>